<dbReference type="GO" id="GO:0008168">
    <property type="term" value="F:methyltransferase activity"/>
    <property type="evidence" value="ECO:0007669"/>
    <property type="project" value="UniProtKB-KW"/>
</dbReference>
<dbReference type="SUPFAM" id="SSF53756">
    <property type="entry name" value="UDP-Glycosyltransferase/glycogen phosphorylase"/>
    <property type="match status" value="1"/>
</dbReference>
<comment type="caution">
    <text evidence="3">The sequence shown here is derived from an EMBL/GenBank/DDBJ whole genome shotgun (WGS) entry which is preliminary data.</text>
</comment>
<sequence>MDNLNKHLKRAGRALFNRLNFQKPVITTDSPSSEAPAKELLIAAETPSILNDASSPLSETPDTLILGLNPEEVRPLAEVSNATSETPDISTCQPPVHSEEPAPSTNAPSSSIESATTEDKDLSEPTTSLCDSENQVITTEINTPITRIALPANFHKLKNGMAIRVLFIAQHPSIWATWRSIWHAMTNNPEFIAKVVLSPFFHPYSSTVITMDNMRQCLIEENVPFCTFEALNLDSFLPHVVFLQNPYDETRPEFLRSDHLSQQGSRIAYVPYGLEMGGGAWNIKAQFDLPLHRAAWRIFARSERHKKMYAKYCQSGNSHIVVTGHPKFDKINYSSPKALPQQIINKAGDRKVILWTPHFSVTKIPSWSTYQLYSSGIFSLFEKQQDMFLLLRPHPLFFKSLLQNGFWTKEDEEEFKKTIETSLNIAIDDSADYHPAFEFSDALMTDVGSFLLEYLPTGKPLLYMHHPDGLGMNDDGELTKLLYTAMADEDIADFIKLIKNGRDPKLEERKSAISTYLSGLDRNIGVAICDEIRSSLRAGDAWYPQIREDKLTPQQRSEQYWSSATTTYLAPPNYYERKKIILDEELAKLPTFISAIDIGCGDGKFTLQLSKYVERIQAFDISSELIEQARLNAIKESANNVSFIQQEIDAISPFERFDLVSCLGVTSCIIDDSKFVFFIQKLRALCKSGGYLLMIDTVSTTDEQNAEDQSGYVAKYRSIADYSLLLKRAGFTSTKEIVITEVSDRSLVNKLFILQPTES</sequence>
<feature type="domain" description="Methyltransferase" evidence="2">
    <location>
        <begin position="595"/>
        <end position="702"/>
    </location>
</feature>
<keyword evidence="3" id="KW-0808">Transferase</keyword>
<dbReference type="GO" id="GO:0047355">
    <property type="term" value="F:CDP-glycerol glycerophosphotransferase activity"/>
    <property type="evidence" value="ECO:0007669"/>
    <property type="project" value="InterPro"/>
</dbReference>
<evidence type="ECO:0000256" key="1">
    <source>
        <dbReference type="SAM" id="MobiDB-lite"/>
    </source>
</evidence>
<organism evidence="3 4">
    <name type="scientific">Pseudomonas brassicacearum</name>
    <dbReference type="NCBI Taxonomy" id="930166"/>
    <lineage>
        <taxon>Bacteria</taxon>
        <taxon>Pseudomonadati</taxon>
        <taxon>Pseudomonadota</taxon>
        <taxon>Gammaproteobacteria</taxon>
        <taxon>Pseudomonadales</taxon>
        <taxon>Pseudomonadaceae</taxon>
        <taxon>Pseudomonas</taxon>
    </lineage>
</organism>
<dbReference type="Proteomes" id="UP001252613">
    <property type="component" value="Unassembled WGS sequence"/>
</dbReference>
<accession>A0AAW8M3H9</accession>
<evidence type="ECO:0000259" key="2">
    <source>
        <dbReference type="Pfam" id="PF13847"/>
    </source>
</evidence>
<reference evidence="3" key="1">
    <citation type="submission" date="2023-07" db="EMBL/GenBank/DDBJ databases">
        <title>Sorghum-associated microbial communities from plants grown in Nebraska, USA.</title>
        <authorList>
            <person name="Schachtman D."/>
        </authorList>
    </citation>
    <scope>NUCLEOTIDE SEQUENCE</scope>
    <source>
        <strain evidence="3">3432</strain>
    </source>
</reference>
<feature type="compositionally biased region" description="Polar residues" evidence="1">
    <location>
        <begin position="103"/>
        <end position="115"/>
    </location>
</feature>
<dbReference type="Pfam" id="PF04464">
    <property type="entry name" value="Glyphos_transf"/>
    <property type="match status" value="1"/>
</dbReference>
<dbReference type="InterPro" id="IPR043148">
    <property type="entry name" value="TagF_C"/>
</dbReference>
<dbReference type="PANTHER" id="PTHR43861">
    <property type="entry name" value="TRANS-ACONITATE 2-METHYLTRANSFERASE-RELATED"/>
    <property type="match status" value="1"/>
</dbReference>
<dbReference type="GO" id="GO:0032259">
    <property type="term" value="P:methylation"/>
    <property type="evidence" value="ECO:0007669"/>
    <property type="project" value="UniProtKB-KW"/>
</dbReference>
<dbReference type="EMBL" id="JAVDVC010000001">
    <property type="protein sequence ID" value="MDR6956361.1"/>
    <property type="molecule type" value="Genomic_DNA"/>
</dbReference>
<dbReference type="InterPro" id="IPR007554">
    <property type="entry name" value="Glycerophosphate_synth"/>
</dbReference>
<feature type="compositionally biased region" description="Polar residues" evidence="1">
    <location>
        <begin position="124"/>
        <end position="135"/>
    </location>
</feature>
<feature type="region of interest" description="Disordered" evidence="1">
    <location>
        <begin position="79"/>
        <end position="135"/>
    </location>
</feature>
<dbReference type="InterPro" id="IPR029063">
    <property type="entry name" value="SAM-dependent_MTases_sf"/>
</dbReference>
<proteinExistence type="predicted"/>
<evidence type="ECO:0000313" key="4">
    <source>
        <dbReference type="Proteomes" id="UP001252613"/>
    </source>
</evidence>
<dbReference type="SUPFAM" id="SSF53335">
    <property type="entry name" value="S-adenosyl-L-methionine-dependent methyltransferases"/>
    <property type="match status" value="1"/>
</dbReference>
<dbReference type="CDD" id="cd02440">
    <property type="entry name" value="AdoMet_MTases"/>
    <property type="match status" value="1"/>
</dbReference>
<dbReference type="InterPro" id="IPR025714">
    <property type="entry name" value="Methyltranfer_dom"/>
</dbReference>
<dbReference type="Gene3D" id="3.40.50.150">
    <property type="entry name" value="Vaccinia Virus protein VP39"/>
    <property type="match status" value="1"/>
</dbReference>
<name>A0AAW8M3H9_9PSED</name>
<dbReference type="PANTHER" id="PTHR43861:SF1">
    <property type="entry name" value="TRANS-ACONITATE 2-METHYLTRANSFERASE"/>
    <property type="match status" value="1"/>
</dbReference>
<dbReference type="RefSeq" id="WP_310355748.1">
    <property type="nucleotide sequence ID" value="NZ_JAVDVC010000001.1"/>
</dbReference>
<evidence type="ECO:0000313" key="3">
    <source>
        <dbReference type="EMBL" id="MDR6956361.1"/>
    </source>
</evidence>
<gene>
    <name evidence="3" type="ORF">J2W43_000324</name>
</gene>
<keyword evidence="3" id="KW-0489">Methyltransferase</keyword>
<feature type="compositionally biased region" description="Polar residues" evidence="1">
    <location>
        <begin position="80"/>
        <end position="93"/>
    </location>
</feature>
<dbReference type="GO" id="GO:0016020">
    <property type="term" value="C:membrane"/>
    <property type="evidence" value="ECO:0007669"/>
    <property type="project" value="InterPro"/>
</dbReference>
<dbReference type="AlphaFoldDB" id="A0AAW8M3H9"/>
<dbReference type="Gene3D" id="3.40.50.12580">
    <property type="match status" value="1"/>
</dbReference>
<dbReference type="Pfam" id="PF13847">
    <property type="entry name" value="Methyltransf_31"/>
    <property type="match status" value="1"/>
</dbReference>
<protein>
    <submittedName>
        <fullName evidence="3">SAM-dependent methyltransferase</fullName>
    </submittedName>
</protein>